<dbReference type="Gene3D" id="3.40.50.2300">
    <property type="match status" value="1"/>
</dbReference>
<reference evidence="3" key="1">
    <citation type="submission" date="2020-05" db="EMBL/GenBank/DDBJ databases">
        <authorList>
            <person name="Chiriac C."/>
            <person name="Salcher M."/>
            <person name="Ghai R."/>
            <person name="Kavagutti S V."/>
        </authorList>
    </citation>
    <scope>NUCLEOTIDE SEQUENCE</scope>
</reference>
<dbReference type="SMART" id="SM00448">
    <property type="entry name" value="REC"/>
    <property type="match status" value="1"/>
</dbReference>
<sequence>MNHSADKSDSTRVLLVDDDPFTLTVVAAMLRGLGCDVVSEETSAAGGLQAAQRLEPDAAVLDLDLGEGPTGIDVAQRLRAMLPDIGIVVLSTYEEPRLMGYNQPPLPEGSIYLVKRTVTDPGILERAIAVSLDPEARAIALPVSGAHVASKMTDLQIDLMRMVAIGHSNAEIARLRSLTVPSAEKAIARLIKQLGLQATPAQNQRVLIAQMYYQLTGAVSTRRA</sequence>
<proteinExistence type="predicted"/>
<dbReference type="PANTHER" id="PTHR43214">
    <property type="entry name" value="TWO-COMPONENT RESPONSE REGULATOR"/>
    <property type="match status" value="1"/>
</dbReference>
<dbReference type="GO" id="GO:0000160">
    <property type="term" value="P:phosphorelay signal transduction system"/>
    <property type="evidence" value="ECO:0007669"/>
    <property type="project" value="InterPro"/>
</dbReference>
<keyword evidence="1" id="KW-0238">DNA-binding</keyword>
<evidence type="ECO:0000313" key="3">
    <source>
        <dbReference type="EMBL" id="CAB4907879.1"/>
    </source>
</evidence>
<dbReference type="GO" id="GO:0003677">
    <property type="term" value="F:DNA binding"/>
    <property type="evidence" value="ECO:0007669"/>
    <property type="project" value="UniProtKB-KW"/>
</dbReference>
<dbReference type="InterPro" id="IPR011006">
    <property type="entry name" value="CheY-like_superfamily"/>
</dbReference>
<gene>
    <name evidence="3" type="ORF">UFOPK3610_00573</name>
</gene>
<dbReference type="InterPro" id="IPR016032">
    <property type="entry name" value="Sig_transdc_resp-reg_C-effctor"/>
</dbReference>
<protein>
    <submittedName>
        <fullName evidence="3">Unannotated protein</fullName>
    </submittedName>
</protein>
<organism evidence="3">
    <name type="scientific">freshwater metagenome</name>
    <dbReference type="NCBI Taxonomy" id="449393"/>
    <lineage>
        <taxon>unclassified sequences</taxon>
        <taxon>metagenomes</taxon>
        <taxon>ecological metagenomes</taxon>
    </lineage>
</organism>
<dbReference type="EMBL" id="CAFBMR010000013">
    <property type="protein sequence ID" value="CAB4907879.1"/>
    <property type="molecule type" value="Genomic_DNA"/>
</dbReference>
<evidence type="ECO:0000259" key="2">
    <source>
        <dbReference type="PROSITE" id="PS50110"/>
    </source>
</evidence>
<dbReference type="AlphaFoldDB" id="A0A6J7GWL2"/>
<name>A0A6J7GWL2_9ZZZZ</name>
<dbReference type="InterPro" id="IPR001789">
    <property type="entry name" value="Sig_transdc_resp-reg_receiver"/>
</dbReference>
<evidence type="ECO:0000256" key="1">
    <source>
        <dbReference type="ARBA" id="ARBA00023125"/>
    </source>
</evidence>
<dbReference type="Pfam" id="PF00072">
    <property type="entry name" value="Response_reg"/>
    <property type="match status" value="1"/>
</dbReference>
<accession>A0A6J7GWL2</accession>
<feature type="domain" description="Response regulatory" evidence="2">
    <location>
        <begin position="12"/>
        <end position="131"/>
    </location>
</feature>
<dbReference type="InterPro" id="IPR039420">
    <property type="entry name" value="WalR-like"/>
</dbReference>
<dbReference type="SUPFAM" id="SSF46894">
    <property type="entry name" value="C-terminal effector domain of the bipartite response regulators"/>
    <property type="match status" value="1"/>
</dbReference>
<dbReference type="PROSITE" id="PS50110">
    <property type="entry name" value="RESPONSE_REGULATORY"/>
    <property type="match status" value="1"/>
</dbReference>
<dbReference type="SUPFAM" id="SSF52172">
    <property type="entry name" value="CheY-like"/>
    <property type="match status" value="1"/>
</dbReference>
<dbReference type="GO" id="GO:0006355">
    <property type="term" value="P:regulation of DNA-templated transcription"/>
    <property type="evidence" value="ECO:0007669"/>
    <property type="project" value="InterPro"/>
</dbReference>